<dbReference type="PANTHER" id="PTHR31431:SF1">
    <property type="entry name" value="NUCLEOPORIN NUP188"/>
    <property type="match status" value="1"/>
</dbReference>
<dbReference type="PANTHER" id="PTHR31431">
    <property type="entry name" value="NUCLEOPORIN NUP188 HOMOLOG"/>
    <property type="match status" value="1"/>
</dbReference>
<dbReference type="InterPro" id="IPR044840">
    <property type="entry name" value="Nup188"/>
</dbReference>
<dbReference type="OrthoDB" id="514928at2759"/>
<feature type="compositionally biased region" description="Low complexity" evidence="1">
    <location>
        <begin position="1696"/>
        <end position="1711"/>
    </location>
</feature>
<evidence type="ECO:0000313" key="2">
    <source>
        <dbReference type="EMBL" id="EFN57981.1"/>
    </source>
</evidence>
<gene>
    <name evidence="2" type="ORF">CHLNCDRAFT_142135</name>
</gene>
<feature type="region of interest" description="Disordered" evidence="1">
    <location>
        <begin position="1696"/>
        <end position="1728"/>
    </location>
</feature>
<dbReference type="eggNOG" id="KOG4833">
    <property type="taxonomic scope" value="Eukaryota"/>
</dbReference>
<evidence type="ECO:0000256" key="1">
    <source>
        <dbReference type="SAM" id="MobiDB-lite"/>
    </source>
</evidence>
<dbReference type="OMA" id="TIKCAHA"/>
<dbReference type="EMBL" id="GL433838">
    <property type="protein sequence ID" value="EFN57981.1"/>
    <property type="molecule type" value="Genomic_DNA"/>
</dbReference>
<reference evidence="2 3" key="1">
    <citation type="journal article" date="2010" name="Plant Cell">
        <title>The Chlorella variabilis NC64A genome reveals adaptation to photosymbiosis, coevolution with viruses, and cryptic sex.</title>
        <authorList>
            <person name="Blanc G."/>
            <person name="Duncan G."/>
            <person name="Agarkova I."/>
            <person name="Borodovsky M."/>
            <person name="Gurnon J."/>
            <person name="Kuo A."/>
            <person name="Lindquist E."/>
            <person name="Lucas S."/>
            <person name="Pangilinan J."/>
            <person name="Polle J."/>
            <person name="Salamov A."/>
            <person name="Terry A."/>
            <person name="Yamada T."/>
            <person name="Dunigan D.D."/>
            <person name="Grigoriev I.V."/>
            <person name="Claverie J.M."/>
            <person name="Van Etten J.L."/>
        </authorList>
    </citation>
    <scope>NUCLEOTIDE SEQUENCE [LARGE SCALE GENOMIC DNA]</scope>
    <source>
        <strain evidence="2 3">NC64A</strain>
    </source>
</reference>
<dbReference type="GeneID" id="17357675"/>
<dbReference type="InParanoid" id="E1Z7V0"/>
<organism evidence="3">
    <name type="scientific">Chlorella variabilis</name>
    <name type="common">Green alga</name>
    <dbReference type="NCBI Taxonomy" id="554065"/>
    <lineage>
        <taxon>Eukaryota</taxon>
        <taxon>Viridiplantae</taxon>
        <taxon>Chlorophyta</taxon>
        <taxon>core chlorophytes</taxon>
        <taxon>Trebouxiophyceae</taxon>
        <taxon>Chlorellales</taxon>
        <taxon>Chlorellaceae</taxon>
        <taxon>Chlorella clade</taxon>
        <taxon>Chlorella</taxon>
    </lineage>
</organism>
<dbReference type="RefSeq" id="XP_005850083.1">
    <property type="nucleotide sequence ID" value="XM_005850021.1"/>
</dbReference>
<accession>E1Z7V0</accession>
<protein>
    <submittedName>
        <fullName evidence="2">Uncharacterized protein</fullName>
    </submittedName>
</protein>
<evidence type="ECO:0000313" key="3">
    <source>
        <dbReference type="Proteomes" id="UP000008141"/>
    </source>
</evidence>
<dbReference type="STRING" id="554065.E1Z7V0"/>
<name>E1Z7V0_CHLVA</name>
<dbReference type="GO" id="GO:0006606">
    <property type="term" value="P:protein import into nucleus"/>
    <property type="evidence" value="ECO:0007669"/>
    <property type="project" value="TreeGrafter"/>
</dbReference>
<keyword evidence="3" id="KW-1185">Reference proteome</keyword>
<proteinExistence type="predicted"/>
<sequence>MPFDAQALWWPPFQKLYTQLEMLKLEPSAVTADALKATLAEYEPWLAKGTAGFQPPSEATRRALEGEPSLAIGAKKLPVEGGLRGAAADISATLQLDEVQAYILLRRWVAKAGPQAVLPAGAAAAGGGGASLSPDQRVEVVQLYYAERLYLLKSIESLLWEGERAEGGPLLDVIEGTLSSLLGANLEDATFQALRANLEAAALVGGPAAAAAASAALAPVAIAAFGGAGGGSAGAVAAAVADAKANAAAVERCSLLHILILIYYHPRKQCTPDRFLSLAKLFHARLFTRTPLPRAAGGGALAAGAAAGELSPAQLSIKLATLLLLEMLDVDKALAALASQQPLDETAYVFAAPAVRERVNAELASWWPSAAAAHSPVLLAWAAVLCLAAKSADGGGHNRASQEHAAHAAKAYETDALGTLRQLTCHVGLQPSAAEMFNNIVLSTMAAAFCAFNFSPAALPLPQAEQVVATLANLFRDQPVLCESFWAGDRLTDEPLRHFLDDLRSLYPALPAPLYTLLAALSSTPDSAASANAYLAQLSGLVCLHVLPDAAIKEGCNEEQDVFAREAMPLPGARALTLPQGVLGEVVPLPEGLASTDGLWTVPAGEDVDSVSLVRWRLVLPDGVGQWILLARMAEALALVQQQPPGSPGTAAAAAHTAAALAELAAAFQLLATLCGRDPQTAMELLHVEVPTGALEGGQRGPDLLTLACQAAAMLAQLADPPTAVIADCLTICAALAEGIPGRVAAELLSLCGISASLSAAAAGRLAGQDADVPLLRRLLGAECARGRYPATHAFLRLLTVLALVVWVLHRVLAEHRSWRYCLRSERWRLAGLSLRLVRQALLSGPSATGPAPEASAAAAAAAAAGAAQGAAAGEGGSAIAAAVEAVLRYDVGLAACLLTALPYHAQQLERTGAEARGEEEVAAVEDCCIEWHRLLPTLLPAGTPEARLAPAAFFRPCPAAGAGAGAGGEQADASAAAVLLSYISYPYFGSAERALVLRSMHCLAVAAAAAAPGAVFAVLLPQDGDDAGVASAARSAIAGAFSPQAAAAQPALLGAACDALVAAVQCHPSLLDALLFPCALEQALLGKENTSSNATAALPAPGDAGSGGGKAAGGEAAAPPRSCLDALWGLLQQRERLQREQPAALAKLLQVLAAFWQSSGAAFRAVAVLQRQPGLWAHLTGLLEDASRAPPPAPPAEAGAAAAWVAAEPAAALVSAEGCALQIVAAECYTWVASGASSAPAGMPAELVAFLRRLPADLLPQLLQRYGAPQPTAALLLRAQRAAAAGGLQLLGTALSDDTLWRSMGDGASLAPRLAAAAAPLLRRFATNAEAARVLAEQAPQLAARSFPASPAATAVARLVMQQAEVPERVAADRELGAAFVYDAQLLQKRLGAVLVQQLDALQGLSAWLGAASVAASLEDAKLAAITALKALLSVAHNHRLAGGGASSGGGAASSADGGGKVPAEAVQAALGVLSDALRDVAAGPGDAAGAAAAAAAEAAAVDPTGAHLLNAAEAAYILLLLAQRWAAAGGGQEPACALCTGVLQAAGEWLEALEGRDVGSLSPSPDAPPAAAAVTRSLLATALVLAPLAPSAAEACGPPSEAQQRLQAAATRLLPLLLAACHRQPPHLVLVVSLAAGLIDRLVPAAAWLPLVRFQLHFGNLLHSMLVSLHTAAQQAARQAAAQQAGGARPLALAGGGAPAAPGLPATRGAAGGGGLGEQQTQQHEEGLGPLAAASVEEAALLLALQVAQARSGAELLVEQGAVTHALALSKWLLAAEGGNLMGETPQAGPAGGAEGGAGGASSAPAGVVVDYSNAYLQDGSPNPAHRLWCCVLSLMAMLLAALPGHAAVEEAALRLAVEAEARLLLAAQPPAAGAQQPLTLAMAQEAKYTLFFLCGLARLSGQWRLMLPRSLPAFRAATAAFIEFAAAPGREPVSCSPVSPAERAAARADAATATAGDGAQLRLGRGWFGAAAGGAGAAAPGGYAWQLAERLYSGTQYALAFQLALAPEVAEEELAELGPEWVPPAALLALQEDVLEVAGACAKGGGGGAARRLARTLQALLGLSTQMQDGMGAERPHRHKQAVAAAIGRLAPTG</sequence>
<dbReference type="GO" id="GO:0017056">
    <property type="term" value="F:structural constituent of nuclear pore"/>
    <property type="evidence" value="ECO:0007669"/>
    <property type="project" value="InterPro"/>
</dbReference>
<dbReference type="GO" id="GO:0044611">
    <property type="term" value="C:nuclear pore inner ring"/>
    <property type="evidence" value="ECO:0007669"/>
    <property type="project" value="TreeGrafter"/>
</dbReference>
<dbReference type="KEGG" id="cvr:CHLNCDRAFT_142135"/>
<dbReference type="GO" id="GO:0006405">
    <property type="term" value="P:RNA export from nucleus"/>
    <property type="evidence" value="ECO:0007669"/>
    <property type="project" value="TreeGrafter"/>
</dbReference>
<feature type="region of interest" description="Disordered" evidence="1">
    <location>
        <begin position="1096"/>
        <end position="1118"/>
    </location>
</feature>
<dbReference type="Proteomes" id="UP000008141">
    <property type="component" value="Unassembled WGS sequence"/>
</dbReference>